<dbReference type="AlphaFoldDB" id="A0A8S3RZY3"/>
<dbReference type="SMART" id="SM00980">
    <property type="entry name" value="THAP"/>
    <property type="match status" value="1"/>
</dbReference>
<feature type="domain" description="THAP-type" evidence="7">
    <location>
        <begin position="162"/>
        <end position="258"/>
    </location>
</feature>
<dbReference type="EMBL" id="CAJPWZ010001281">
    <property type="protein sequence ID" value="CAG2211898.1"/>
    <property type="molecule type" value="Genomic_DNA"/>
</dbReference>
<dbReference type="InterPro" id="IPR006612">
    <property type="entry name" value="THAP_Znf"/>
</dbReference>
<dbReference type="GO" id="GO:0008270">
    <property type="term" value="F:zinc ion binding"/>
    <property type="evidence" value="ECO:0007669"/>
    <property type="project" value="UniProtKB-KW"/>
</dbReference>
<evidence type="ECO:0000256" key="4">
    <source>
        <dbReference type="ARBA" id="ARBA00023125"/>
    </source>
</evidence>
<keyword evidence="9" id="KW-1185">Reference proteome</keyword>
<sequence length="371" mass="43312">MAEGRFASLGQDDRDNIMENIETKNTKRQNTTAVKLFREYLTEKSKPIEFEQYTIEQMDDSLASFYLEMRNKEGKHYKKTTMQAYRQGINRHLQKCRDIDICNEDIFKKSCKSFKGMTKELKRLGLAAIEHHPSIEESDIEKMYSYFCKNLEDAQLLQYKIMPSCQAINCTNTKGRCDKSFFEIPDPKKSAEKRKQCKLWIDHLRNDKLNMDTFQWSKSRVVCQDHFEQNCFDRNLMAESLGFKGTLKLKPGSVPTIVKPGPGVRHEKQDRHSTHQLLEKRKKAQLRDSIVAFIGEKNDVGSKMSGVKRKSMVEHRHCAPKKDKPSTVEHQEQKQDFSSIDTIEVHVQCKLFINKQHPLLSLLHNNIFRTS</sequence>
<dbReference type="SUPFAM" id="SSF57716">
    <property type="entry name" value="Glucocorticoid receptor-like (DNA-binding domain)"/>
    <property type="match status" value="1"/>
</dbReference>
<dbReference type="SMART" id="SM00692">
    <property type="entry name" value="DM3"/>
    <property type="match status" value="1"/>
</dbReference>
<keyword evidence="3" id="KW-0862">Zinc</keyword>
<evidence type="ECO:0000313" key="8">
    <source>
        <dbReference type="EMBL" id="CAG2211898.1"/>
    </source>
</evidence>
<protein>
    <recommendedName>
        <fullName evidence="7">THAP-type domain-containing protein</fullName>
    </recommendedName>
</protein>
<reference evidence="8" key="1">
    <citation type="submission" date="2021-03" db="EMBL/GenBank/DDBJ databases">
        <authorList>
            <person name="Bekaert M."/>
        </authorList>
    </citation>
    <scope>NUCLEOTIDE SEQUENCE</scope>
</reference>
<comment type="caution">
    <text evidence="8">The sequence shown here is derived from an EMBL/GenBank/DDBJ whole genome shotgun (WGS) entry which is preliminary data.</text>
</comment>
<dbReference type="GO" id="GO:0003677">
    <property type="term" value="F:DNA binding"/>
    <property type="evidence" value="ECO:0007669"/>
    <property type="project" value="UniProtKB-UniRule"/>
</dbReference>
<keyword evidence="4 5" id="KW-0238">DNA-binding</keyword>
<dbReference type="Proteomes" id="UP000683360">
    <property type="component" value="Unassembled WGS sequence"/>
</dbReference>
<name>A0A8S3RZY3_MYTED</name>
<proteinExistence type="predicted"/>
<evidence type="ECO:0000256" key="6">
    <source>
        <dbReference type="SAM" id="MobiDB-lite"/>
    </source>
</evidence>
<evidence type="ECO:0000259" key="7">
    <source>
        <dbReference type="PROSITE" id="PS50950"/>
    </source>
</evidence>
<keyword evidence="1" id="KW-0479">Metal-binding</keyword>
<dbReference type="InterPro" id="IPR052787">
    <property type="entry name" value="MAVS"/>
</dbReference>
<dbReference type="OrthoDB" id="2414723at2759"/>
<keyword evidence="2 5" id="KW-0863">Zinc-finger</keyword>
<feature type="region of interest" description="Disordered" evidence="6">
    <location>
        <begin position="305"/>
        <end position="335"/>
    </location>
</feature>
<gene>
    <name evidence="8" type="ORF">MEDL_25912</name>
</gene>
<organism evidence="8 9">
    <name type="scientific">Mytilus edulis</name>
    <name type="common">Blue mussel</name>
    <dbReference type="NCBI Taxonomy" id="6550"/>
    <lineage>
        <taxon>Eukaryota</taxon>
        <taxon>Metazoa</taxon>
        <taxon>Spiralia</taxon>
        <taxon>Lophotrochozoa</taxon>
        <taxon>Mollusca</taxon>
        <taxon>Bivalvia</taxon>
        <taxon>Autobranchia</taxon>
        <taxon>Pteriomorphia</taxon>
        <taxon>Mytilida</taxon>
        <taxon>Mytiloidea</taxon>
        <taxon>Mytilidae</taxon>
        <taxon>Mytilinae</taxon>
        <taxon>Mytilus</taxon>
    </lineage>
</organism>
<dbReference type="Pfam" id="PF05485">
    <property type="entry name" value="THAP"/>
    <property type="match status" value="1"/>
</dbReference>
<evidence type="ECO:0000256" key="3">
    <source>
        <dbReference type="ARBA" id="ARBA00022833"/>
    </source>
</evidence>
<evidence type="ECO:0000313" key="9">
    <source>
        <dbReference type="Proteomes" id="UP000683360"/>
    </source>
</evidence>
<dbReference type="PANTHER" id="PTHR21446:SF12">
    <property type="entry name" value="POTASSIUM CHANNEL TETRAMERIZATION DOMAIN CONTAINING 1"/>
    <property type="match status" value="1"/>
</dbReference>
<dbReference type="PROSITE" id="PS50950">
    <property type="entry name" value="ZF_THAP"/>
    <property type="match status" value="1"/>
</dbReference>
<evidence type="ECO:0000256" key="1">
    <source>
        <dbReference type="ARBA" id="ARBA00022723"/>
    </source>
</evidence>
<feature type="compositionally biased region" description="Basic and acidic residues" evidence="6">
    <location>
        <begin position="311"/>
        <end position="335"/>
    </location>
</feature>
<accession>A0A8S3RZY3</accession>
<evidence type="ECO:0000256" key="5">
    <source>
        <dbReference type="PROSITE-ProRule" id="PRU00309"/>
    </source>
</evidence>
<evidence type="ECO:0000256" key="2">
    <source>
        <dbReference type="ARBA" id="ARBA00022771"/>
    </source>
</evidence>
<dbReference type="PANTHER" id="PTHR21446">
    <property type="entry name" value="DUF3504 DOMAIN-CONTAINING PROTEIN"/>
    <property type="match status" value="1"/>
</dbReference>